<dbReference type="EMBL" id="JAUHQB010000008">
    <property type="protein sequence ID" value="MDN4484025.1"/>
    <property type="molecule type" value="Genomic_DNA"/>
</dbReference>
<dbReference type="Proteomes" id="UP001172756">
    <property type="component" value="Unassembled WGS sequence"/>
</dbReference>
<evidence type="ECO:0000313" key="1">
    <source>
        <dbReference type="EMBL" id="MDN4484025.1"/>
    </source>
</evidence>
<reference evidence="1 2" key="1">
    <citation type="submission" date="2023-06" db="EMBL/GenBank/DDBJ databases">
        <title>SYSU T0a273.</title>
        <authorList>
            <person name="Gao L."/>
            <person name="Fang B.-Z."/>
            <person name="Li W.-J."/>
        </authorList>
    </citation>
    <scope>NUCLEOTIDE SEQUENCE [LARGE SCALE GENOMIC DNA]</scope>
    <source>
        <strain evidence="1 2">SYSU T0a273</strain>
    </source>
</reference>
<gene>
    <name evidence="1" type="ORF">QQ002_10790</name>
</gene>
<name>A0AB35MJP0_9MICO</name>
<protein>
    <recommendedName>
        <fullName evidence="3">Restriction endonuclease, SacI family</fullName>
    </recommendedName>
</protein>
<sequence length="379" mass="40988">MKFGELIGARLAEGMRANALADRDALKLHRYQSENVDIILESDSVPNRQFLLAILATVACDGTMSAAALQAAAGADRRSHAKVVGDTLAAFRRDNGLTLKTSKDPGVSNQWRELEINEEWAGRRKAPASKLHPGRTWASAFLSIVRFLESHSSAEAKSASSGALLAYSCTQVVVQALGNQLDYPRFRVSVPIAMDLVDDFLDAAPNRPDAMEAVVTAAARTLAIRLGNPLKVVRGDTNAPDPIDVLLVDDADMPDSGIEVTDAELTTAKLRDEVIPAMFHHGISRALVVCPGIKASDVADVESLLRSSYLNFEQRIDIVDIDTIGTWLVLPGLPAEAATEFMWDIGSELDALSIDGNRRAWHKTLTDHVRSTLPTSLTS</sequence>
<organism evidence="1 2">
    <name type="scientific">Demequina lignilytica</name>
    <dbReference type="NCBI Taxonomy" id="3051663"/>
    <lineage>
        <taxon>Bacteria</taxon>
        <taxon>Bacillati</taxon>
        <taxon>Actinomycetota</taxon>
        <taxon>Actinomycetes</taxon>
        <taxon>Micrococcales</taxon>
        <taxon>Demequinaceae</taxon>
        <taxon>Demequina</taxon>
    </lineage>
</organism>
<dbReference type="RefSeq" id="WP_301160715.1">
    <property type="nucleotide sequence ID" value="NZ_JAUHQB010000008.1"/>
</dbReference>
<proteinExistence type="predicted"/>
<evidence type="ECO:0008006" key="3">
    <source>
        <dbReference type="Google" id="ProtNLM"/>
    </source>
</evidence>
<evidence type="ECO:0000313" key="2">
    <source>
        <dbReference type="Proteomes" id="UP001172756"/>
    </source>
</evidence>
<comment type="caution">
    <text evidence="1">The sequence shown here is derived from an EMBL/GenBank/DDBJ whole genome shotgun (WGS) entry which is preliminary data.</text>
</comment>
<dbReference type="AlphaFoldDB" id="A0AB35MJP0"/>
<accession>A0AB35MJP0</accession>